<feature type="region of interest" description="Disordered" evidence="8">
    <location>
        <begin position="128"/>
        <end position="182"/>
    </location>
</feature>
<dbReference type="PANTHER" id="PTHR12019:SF9">
    <property type="entry name" value="THYMOPOIETIN"/>
    <property type="match status" value="1"/>
</dbReference>
<feature type="compositionally biased region" description="Basic and acidic residues" evidence="8">
    <location>
        <begin position="167"/>
        <end position="178"/>
    </location>
</feature>
<dbReference type="FunFam" id="1.10.720.40:FF:000001">
    <property type="entry name" value="LEM domain containing 2, isoform CRA_a"/>
    <property type="match status" value="1"/>
</dbReference>
<evidence type="ECO:0000313" key="13">
    <source>
        <dbReference type="Proteomes" id="UP001066276"/>
    </source>
</evidence>
<dbReference type="Pfam" id="PF08198">
    <property type="entry name" value="Thymopoietin"/>
    <property type="match status" value="1"/>
</dbReference>
<feature type="compositionally biased region" description="Basic and acidic residues" evidence="8">
    <location>
        <begin position="52"/>
        <end position="65"/>
    </location>
</feature>
<keyword evidence="9" id="KW-0472">Membrane</keyword>
<dbReference type="InterPro" id="IPR013146">
    <property type="entry name" value="LEM-like_dom"/>
</dbReference>
<evidence type="ECO:0000256" key="6">
    <source>
        <dbReference type="ARBA" id="ARBA00023125"/>
    </source>
</evidence>
<dbReference type="SUPFAM" id="SSF63451">
    <property type="entry name" value="LEM domain"/>
    <property type="match status" value="2"/>
</dbReference>
<dbReference type="EMBL" id="JANPWB010000008">
    <property type="protein sequence ID" value="KAJ1162297.1"/>
    <property type="molecule type" value="Genomic_DNA"/>
</dbReference>
<dbReference type="Proteomes" id="UP001066276">
    <property type="component" value="Chromosome 4_2"/>
</dbReference>
<dbReference type="Gene3D" id="1.10.720.40">
    <property type="match status" value="2"/>
</dbReference>
<gene>
    <name evidence="12" type="ORF">NDU88_002765</name>
</gene>
<keyword evidence="13" id="KW-1185">Reference proteome</keyword>
<dbReference type="FunFam" id="1.10.720.40:FF:000002">
    <property type="entry name" value="Thymopoietin isoform alpha"/>
    <property type="match status" value="1"/>
</dbReference>
<feature type="domain" description="LEM" evidence="10">
    <location>
        <begin position="88"/>
        <end position="132"/>
    </location>
</feature>
<dbReference type="SMART" id="SM00540">
    <property type="entry name" value="LEM"/>
    <property type="match status" value="1"/>
</dbReference>
<dbReference type="PANTHER" id="PTHR12019">
    <property type="entry name" value="LAMINA-ASSOCIATED POLYPEPTIDE THYMOPOIETIN"/>
    <property type="match status" value="1"/>
</dbReference>
<dbReference type="GO" id="GO:0005635">
    <property type="term" value="C:nuclear envelope"/>
    <property type="evidence" value="ECO:0007669"/>
    <property type="project" value="UniProtKB-ARBA"/>
</dbReference>
<feature type="region of interest" description="Disordered" evidence="8">
    <location>
        <begin position="48"/>
        <end position="94"/>
    </location>
</feature>
<comment type="subcellular location">
    <subcellularLocation>
        <location evidence="1">Nucleus</location>
    </subcellularLocation>
</comment>
<evidence type="ECO:0000256" key="8">
    <source>
        <dbReference type="SAM" id="MobiDB-lite"/>
    </source>
</evidence>
<feature type="compositionally biased region" description="Basic and acidic residues" evidence="8">
    <location>
        <begin position="76"/>
        <end position="85"/>
    </location>
</feature>
<dbReference type="InterPro" id="IPR003887">
    <property type="entry name" value="LEM_dom"/>
</dbReference>
<dbReference type="CDD" id="cd12940">
    <property type="entry name" value="LEM_LAP2_LEMD1"/>
    <property type="match status" value="1"/>
</dbReference>
<feature type="transmembrane region" description="Helical" evidence="9">
    <location>
        <begin position="398"/>
        <end position="418"/>
    </location>
</feature>
<keyword evidence="5" id="KW-0007">Acetylation</keyword>
<dbReference type="InterPro" id="IPR051656">
    <property type="entry name" value="LEM_domain"/>
</dbReference>
<feature type="compositionally biased region" description="Polar residues" evidence="8">
    <location>
        <begin position="141"/>
        <end position="154"/>
    </location>
</feature>
<evidence type="ECO:0000259" key="10">
    <source>
        <dbReference type="PROSITE" id="PS50954"/>
    </source>
</evidence>
<organism evidence="12 13">
    <name type="scientific">Pleurodeles waltl</name>
    <name type="common">Iberian ribbed newt</name>
    <dbReference type="NCBI Taxonomy" id="8319"/>
    <lineage>
        <taxon>Eukaryota</taxon>
        <taxon>Metazoa</taxon>
        <taxon>Chordata</taxon>
        <taxon>Craniata</taxon>
        <taxon>Vertebrata</taxon>
        <taxon>Euteleostomi</taxon>
        <taxon>Amphibia</taxon>
        <taxon>Batrachia</taxon>
        <taxon>Caudata</taxon>
        <taxon>Salamandroidea</taxon>
        <taxon>Salamandridae</taxon>
        <taxon>Pleurodelinae</taxon>
        <taxon>Pleurodeles</taxon>
    </lineage>
</organism>
<evidence type="ECO:0000256" key="7">
    <source>
        <dbReference type="ARBA" id="ARBA00023242"/>
    </source>
</evidence>
<keyword evidence="9" id="KW-0812">Transmembrane</keyword>
<comment type="similarity">
    <text evidence="2">Belongs to the LEM family.</text>
</comment>
<evidence type="ECO:0000313" key="12">
    <source>
        <dbReference type="EMBL" id="KAJ1162297.1"/>
    </source>
</evidence>
<evidence type="ECO:0000256" key="9">
    <source>
        <dbReference type="SAM" id="Phobius"/>
    </source>
</evidence>
<dbReference type="Pfam" id="PF03020">
    <property type="entry name" value="LEM"/>
    <property type="match status" value="1"/>
</dbReference>
<proteinExistence type="inferred from homology"/>
<keyword evidence="6" id="KW-0238">DNA-binding</keyword>
<dbReference type="PROSITE" id="PS50954">
    <property type="entry name" value="LEM"/>
    <property type="match status" value="1"/>
</dbReference>
<evidence type="ECO:0000256" key="1">
    <source>
        <dbReference type="ARBA" id="ARBA00004123"/>
    </source>
</evidence>
<evidence type="ECO:0008006" key="14">
    <source>
        <dbReference type="Google" id="ProtNLM"/>
    </source>
</evidence>
<keyword evidence="7" id="KW-0539">Nucleus</keyword>
<evidence type="ECO:0000256" key="3">
    <source>
        <dbReference type="ARBA" id="ARBA00022481"/>
    </source>
</evidence>
<dbReference type="AlphaFoldDB" id="A0AAV7SCL9"/>
<dbReference type="GO" id="GO:0003677">
    <property type="term" value="F:DNA binding"/>
    <property type="evidence" value="ECO:0007669"/>
    <property type="project" value="UniProtKB-KW"/>
</dbReference>
<dbReference type="InterPro" id="IPR011015">
    <property type="entry name" value="LEM/LEM-like_dom_sf"/>
</dbReference>
<evidence type="ECO:0000259" key="11">
    <source>
        <dbReference type="PROSITE" id="PS50955"/>
    </source>
</evidence>
<protein>
    <recommendedName>
        <fullName evidence="14">Thymopoietin</fullName>
    </recommendedName>
</protein>
<evidence type="ECO:0000256" key="5">
    <source>
        <dbReference type="ARBA" id="ARBA00022990"/>
    </source>
</evidence>
<accession>A0AAV7SCL9</accession>
<name>A0AAV7SCL9_PLEWA</name>
<keyword evidence="9" id="KW-1133">Transmembrane helix</keyword>
<keyword evidence="3" id="KW-0488">Methylation</keyword>
<dbReference type="PROSITE" id="PS50955">
    <property type="entry name" value="LEM_LIKE"/>
    <property type="match status" value="1"/>
</dbReference>
<keyword evidence="4" id="KW-0597">Phosphoprotein</keyword>
<reference evidence="12" key="1">
    <citation type="journal article" date="2022" name="bioRxiv">
        <title>Sequencing and chromosome-scale assembly of the giantPleurodeles waltlgenome.</title>
        <authorList>
            <person name="Brown T."/>
            <person name="Elewa A."/>
            <person name="Iarovenko S."/>
            <person name="Subramanian E."/>
            <person name="Araus A.J."/>
            <person name="Petzold A."/>
            <person name="Susuki M."/>
            <person name="Suzuki K.-i.T."/>
            <person name="Hayashi T."/>
            <person name="Toyoda A."/>
            <person name="Oliveira C."/>
            <person name="Osipova E."/>
            <person name="Leigh N.D."/>
            <person name="Simon A."/>
            <person name="Yun M.H."/>
        </authorList>
    </citation>
    <scope>NUCLEOTIDE SEQUENCE</scope>
    <source>
        <strain evidence="12">20211129_DDA</strain>
        <tissue evidence="12">Liver</tissue>
    </source>
</reference>
<sequence length="434" mass="48867">MPEFLEDPSVLTKDKLKSELLANSVALPAGDQRKDVYVQLYRQHLTVRNKGKSRDFSSDEEREATPARSRPRKATKKTDKQRPEEKDDFDVTGLSNEDLKEELIKYGLKPGPIMGSTRKVYEKKLLKLKEDSDVPPAPHAVSSTAEESKQNGNTDSDQYSDDDDPEIILKLEKREPLKGRPKAQVNLRQIRVEQNQTFSEEAVTETSWTSGSTKIGPLQTVARETAPVSRRTSRKRVEAAEQPFDEAIISGSIPITETLRSSSNQTVAHSEFEKYESRQVGNKVIGNFQQGASLLSASDFSELPRRTPKKTLTTEVLEKTATEERWSNKDILKEMFPYEASTPTGISVSCRRPIKGAAGRPVQLSEYKMEESYSAKYVPKYTALVDSKPQPTTKGRSLPVWIKILLFVLVAVFLFLVYQAMETNEGNPFAKYLL</sequence>
<evidence type="ECO:0000256" key="4">
    <source>
        <dbReference type="ARBA" id="ARBA00022553"/>
    </source>
</evidence>
<dbReference type="SMART" id="SM01261">
    <property type="entry name" value="Thymopoietin"/>
    <property type="match status" value="1"/>
</dbReference>
<dbReference type="CDD" id="cd12935">
    <property type="entry name" value="LEM_like"/>
    <property type="match status" value="1"/>
</dbReference>
<comment type="caution">
    <text evidence="12">The sequence shown here is derived from an EMBL/GenBank/DDBJ whole genome shotgun (WGS) entry which is preliminary data.</text>
</comment>
<feature type="domain" description="LEM-like" evidence="11">
    <location>
        <begin position="5"/>
        <end position="48"/>
    </location>
</feature>
<evidence type="ECO:0000256" key="2">
    <source>
        <dbReference type="ARBA" id="ARBA00007744"/>
    </source>
</evidence>